<dbReference type="InterPro" id="IPR014553">
    <property type="entry name" value="Aminopept"/>
</dbReference>
<reference evidence="1 2" key="2">
    <citation type="journal article" date="2011" name="ISME J.">
        <title>RNA-seq reveals cooperative metabolic interactions between two termite-gut spirochete species in co-culture.</title>
        <authorList>
            <person name="Rosenthal A.Z."/>
            <person name="Matson E.G."/>
            <person name="Eldar A."/>
            <person name="Leadbetter J.R."/>
        </authorList>
    </citation>
    <scope>NUCLEOTIDE SEQUENCE [LARGE SCALE GENOMIC DNA]</scope>
    <source>
        <strain evidence="2">ATCC BAA-888 / DSM 13862 / ZAS-9</strain>
    </source>
</reference>
<organism evidence="1 2">
    <name type="scientific">Leadbettera azotonutricia (strain ATCC BAA-888 / DSM 13862 / ZAS-9)</name>
    <name type="common">Treponema azotonutricium</name>
    <dbReference type="NCBI Taxonomy" id="545695"/>
    <lineage>
        <taxon>Bacteria</taxon>
        <taxon>Pseudomonadati</taxon>
        <taxon>Spirochaetota</taxon>
        <taxon>Spirochaetia</taxon>
        <taxon>Spirochaetales</taxon>
        <taxon>Breznakiellaceae</taxon>
        <taxon>Leadbettera</taxon>
    </lineage>
</organism>
<reference evidence="2" key="1">
    <citation type="submission" date="2009-12" db="EMBL/GenBank/DDBJ databases">
        <title>Complete sequence of Treponema azotonutricium strain ZAS-9.</title>
        <authorList>
            <person name="Tetu S.G."/>
            <person name="Matson E."/>
            <person name="Ren Q."/>
            <person name="Seshadri R."/>
            <person name="Elbourne L."/>
            <person name="Hassan K.A."/>
            <person name="Durkin A."/>
            <person name="Radune D."/>
            <person name="Mohamoud Y."/>
            <person name="Shay R."/>
            <person name="Jin S."/>
            <person name="Zhang X."/>
            <person name="Lucey K."/>
            <person name="Ballor N.R."/>
            <person name="Ottesen E."/>
            <person name="Rosenthal R."/>
            <person name="Allen A."/>
            <person name="Leadbetter J.R."/>
            <person name="Paulsen I.T."/>
        </authorList>
    </citation>
    <scope>NUCLEOTIDE SEQUENCE [LARGE SCALE GENOMIC DNA]</scope>
    <source>
        <strain evidence="2">ATCC BAA-888 / DSM 13862 / ZAS-9</strain>
    </source>
</reference>
<dbReference type="PROSITE" id="PS51257">
    <property type="entry name" value="PROKAR_LIPOPROTEIN"/>
    <property type="match status" value="1"/>
</dbReference>
<dbReference type="AlphaFoldDB" id="F5YBW9"/>
<proteinExistence type="predicted"/>
<keyword evidence="1" id="KW-0378">Hydrolase</keyword>
<dbReference type="STRING" id="545695.TREAZ_1837"/>
<evidence type="ECO:0000313" key="1">
    <source>
        <dbReference type="EMBL" id="AEF80827.1"/>
    </source>
</evidence>
<dbReference type="eggNOG" id="COG4324">
    <property type="taxonomic scope" value="Bacteria"/>
</dbReference>
<dbReference type="RefSeq" id="WP_015710195.1">
    <property type="nucleotide sequence ID" value="NC_015577.1"/>
</dbReference>
<gene>
    <name evidence="1" type="ordered locus">TREAZ_1837</name>
</gene>
<name>F5YBW9_LEAAZ</name>
<dbReference type="HOGENOM" id="CLU_064960_0_0_12"/>
<dbReference type="KEGG" id="taz:TREAZ_1837"/>
<protein>
    <submittedName>
        <fullName evidence="1">Putative aminopeptidase</fullName>
    </submittedName>
</protein>
<keyword evidence="1" id="KW-0645">Protease</keyword>
<dbReference type="InParanoid" id="F5YBW9"/>
<accession>F5YBW9</accession>
<dbReference type="Pfam" id="PF10023">
    <property type="entry name" value="Aminopep"/>
    <property type="match status" value="1"/>
</dbReference>
<evidence type="ECO:0000313" key="2">
    <source>
        <dbReference type="Proteomes" id="UP000009222"/>
    </source>
</evidence>
<keyword evidence="2" id="KW-1185">Reference proteome</keyword>
<sequence>MRSPLFSLLPVLAGACLILAGAGLLSGCYTLKQGSAMLGYLGRAVPLEDLLEDTGQEGAGTEDAKKNRLFAEQVVDIRRFAMDELGLKESKNYTRYVELDRDYLAAVVSASAKDSFTTHEWWFPVVGKVPYKGFFNPDDARKEAKKLQKKELDVWIRGVDAFSTLGWFKDPLYSYMKEYPLHDLADLIIHELLHATVYLKSYSRFNEQLAEFVGTEGARLYMEKAAAGADDTNDTNDADIKADRAAYIAFIQGLITELNTVYQSGISREEKLARKAEIITATQALFEENYESMFKTENYRGFSKLQVNNAYLELYSLYYEEDTYFKDLYERSGRDLPAFINAAKLLKGKGDPKEEFEKLLDKER</sequence>
<dbReference type="EMBL" id="CP001841">
    <property type="protein sequence ID" value="AEF80827.1"/>
    <property type="molecule type" value="Genomic_DNA"/>
</dbReference>
<keyword evidence="1" id="KW-0031">Aminopeptidase</keyword>
<dbReference type="OrthoDB" id="357991at2"/>
<dbReference type="GO" id="GO:0004177">
    <property type="term" value="F:aminopeptidase activity"/>
    <property type="evidence" value="ECO:0007669"/>
    <property type="project" value="UniProtKB-KW"/>
</dbReference>
<dbReference type="Proteomes" id="UP000009222">
    <property type="component" value="Chromosome"/>
</dbReference>